<accession>A0AAN9AX15</accession>
<protein>
    <submittedName>
        <fullName evidence="2">Uncharacterized protein</fullName>
    </submittedName>
</protein>
<evidence type="ECO:0000313" key="2">
    <source>
        <dbReference type="EMBL" id="KAK7094521.1"/>
    </source>
</evidence>
<sequence>MHLYLLLLVLLRGDVTSAITSEAASEERIERVERVMSQLTRQVMLQQLYTEETARSGGDSGIKQVRMQRDGSKPYYTATHTSNAVASIHDHSNHERTCGMGEVVAVLNGLEFRTRHNDYMLKMPSRSSVDYHATQDIPFPDVPPAVLQRTSVDDQITELREWFKAWRDGDTSVRDYRKYFKPNLCYLEGAWTTDVTLDEPFDSDRHQLEADSWFELQEQIRFTSYTGDKNSNENFAYLPTSVMNITEDGMPTFAQWNYRILCHPVSGDLPFSHLKPVDNLAARIVGDDSFDQYVASRAARFSVNPTGKDEQFRWYRLDQLMNQIPGKDNYQGKLNDTGLGQIKLDVFNGQPLNAGFYHRWYKVAGRDAMGEKVASRGFADRNLWVAETTQPRVAPVSVANCKNRWQRRRGQCDTVVKRVSYAIPLEIVYLTPIHTWNPFKLPYRGEHSSTLGKTVRADGRNGGMTPEKAYNGTNSEAYYLTPSQFFSGGEVGRDKADTTRNSVGVLDKSGKVRAVKSSGVRIFLPKIAGLGVLRTRYPIMPMHDEGDPVWKELEALRDVVMDIGRYTKYLRSPPNLASRPITNNTTAPTPFTHTVLMTSPSLPDPVGLHAHTIDLNLEQFRRMRNNRRTLTFDTSEENGHSHSVKVRYDRNTNKFRIIKCDGKPRCFDGHSAVLSEGNKRSVVP</sequence>
<evidence type="ECO:0000313" key="3">
    <source>
        <dbReference type="Proteomes" id="UP001374579"/>
    </source>
</evidence>
<keyword evidence="3" id="KW-1185">Reference proteome</keyword>
<dbReference type="EMBL" id="JBAMIC010000018">
    <property type="protein sequence ID" value="KAK7094521.1"/>
    <property type="molecule type" value="Genomic_DNA"/>
</dbReference>
<dbReference type="AlphaFoldDB" id="A0AAN9AX15"/>
<name>A0AAN9AX15_9CAEN</name>
<feature type="chain" id="PRO_5042863069" evidence="1">
    <location>
        <begin position="19"/>
        <end position="684"/>
    </location>
</feature>
<evidence type="ECO:0000256" key="1">
    <source>
        <dbReference type="SAM" id="SignalP"/>
    </source>
</evidence>
<proteinExistence type="predicted"/>
<dbReference type="Proteomes" id="UP001374579">
    <property type="component" value="Unassembled WGS sequence"/>
</dbReference>
<organism evidence="2 3">
    <name type="scientific">Littorina saxatilis</name>
    <dbReference type="NCBI Taxonomy" id="31220"/>
    <lineage>
        <taxon>Eukaryota</taxon>
        <taxon>Metazoa</taxon>
        <taxon>Spiralia</taxon>
        <taxon>Lophotrochozoa</taxon>
        <taxon>Mollusca</taxon>
        <taxon>Gastropoda</taxon>
        <taxon>Caenogastropoda</taxon>
        <taxon>Littorinimorpha</taxon>
        <taxon>Littorinoidea</taxon>
        <taxon>Littorinidae</taxon>
        <taxon>Littorina</taxon>
    </lineage>
</organism>
<keyword evidence="1" id="KW-0732">Signal</keyword>
<reference evidence="2 3" key="1">
    <citation type="submission" date="2024-02" db="EMBL/GenBank/DDBJ databases">
        <title>Chromosome-scale genome assembly of the rough periwinkle Littorina saxatilis.</title>
        <authorList>
            <person name="De Jode A."/>
            <person name="Faria R."/>
            <person name="Formenti G."/>
            <person name="Sims Y."/>
            <person name="Smith T.P."/>
            <person name="Tracey A."/>
            <person name="Wood J.M.D."/>
            <person name="Zagrodzka Z.B."/>
            <person name="Johannesson K."/>
            <person name="Butlin R.K."/>
            <person name="Leder E.H."/>
        </authorList>
    </citation>
    <scope>NUCLEOTIDE SEQUENCE [LARGE SCALE GENOMIC DNA]</scope>
    <source>
        <strain evidence="2">Snail1</strain>
        <tissue evidence="2">Muscle</tissue>
    </source>
</reference>
<feature type="signal peptide" evidence="1">
    <location>
        <begin position="1"/>
        <end position="18"/>
    </location>
</feature>
<comment type="caution">
    <text evidence="2">The sequence shown here is derived from an EMBL/GenBank/DDBJ whole genome shotgun (WGS) entry which is preliminary data.</text>
</comment>
<gene>
    <name evidence="2" type="ORF">V1264_006072</name>
</gene>